<reference evidence="1" key="1">
    <citation type="journal article" date="2020" name="New Phytol.">
        <title>Comparative genomics reveals dynamic genome evolution in host specialist ectomycorrhizal fungi.</title>
        <authorList>
            <person name="Lofgren L.A."/>
            <person name="Nguyen N.H."/>
            <person name="Vilgalys R."/>
            <person name="Ruytinx J."/>
            <person name="Liao H.L."/>
            <person name="Branco S."/>
            <person name="Kuo A."/>
            <person name="LaButti K."/>
            <person name="Lipzen A."/>
            <person name="Andreopoulos W."/>
            <person name="Pangilinan J."/>
            <person name="Riley R."/>
            <person name="Hundley H."/>
            <person name="Na H."/>
            <person name="Barry K."/>
            <person name="Grigoriev I.V."/>
            <person name="Stajich J.E."/>
            <person name="Kennedy P.G."/>
        </authorList>
    </citation>
    <scope>NUCLEOTIDE SEQUENCE</scope>
    <source>
        <strain evidence="1">FC203</strain>
    </source>
</reference>
<dbReference type="Proteomes" id="UP001195769">
    <property type="component" value="Unassembled WGS sequence"/>
</dbReference>
<accession>A0AAD4HNT5</accession>
<dbReference type="EMBL" id="JABBWK010000009">
    <property type="protein sequence ID" value="KAG1904560.1"/>
    <property type="molecule type" value="Genomic_DNA"/>
</dbReference>
<comment type="caution">
    <text evidence="1">The sequence shown here is derived from an EMBL/GenBank/DDBJ whole genome shotgun (WGS) entry which is preliminary data.</text>
</comment>
<protein>
    <submittedName>
        <fullName evidence="1">Uncharacterized protein</fullName>
    </submittedName>
</protein>
<dbReference type="GeneID" id="64660677"/>
<evidence type="ECO:0000313" key="1">
    <source>
        <dbReference type="EMBL" id="KAG1904560.1"/>
    </source>
</evidence>
<gene>
    <name evidence="1" type="ORF">F5891DRAFT_1183985</name>
</gene>
<organism evidence="1 2">
    <name type="scientific">Suillus fuscotomentosus</name>
    <dbReference type="NCBI Taxonomy" id="1912939"/>
    <lineage>
        <taxon>Eukaryota</taxon>
        <taxon>Fungi</taxon>
        <taxon>Dikarya</taxon>
        <taxon>Basidiomycota</taxon>
        <taxon>Agaricomycotina</taxon>
        <taxon>Agaricomycetes</taxon>
        <taxon>Agaricomycetidae</taxon>
        <taxon>Boletales</taxon>
        <taxon>Suillineae</taxon>
        <taxon>Suillaceae</taxon>
        <taxon>Suillus</taxon>
    </lineage>
</organism>
<keyword evidence="2" id="KW-1185">Reference proteome</keyword>
<evidence type="ECO:0000313" key="2">
    <source>
        <dbReference type="Proteomes" id="UP001195769"/>
    </source>
</evidence>
<proteinExistence type="predicted"/>
<sequence length="129" mass="13500">MSCALNPDGSLKDASDIKFYNDPDDDIPLPNVPSSSNTFPVLLKAGCTLAIVVAGSRHSGRPSKPLAHIRDADNACGLSASGSSTRKCTLSSATDPPVPIKKATMLRLMKAAYRNGHLSAATEAEEYVA</sequence>
<name>A0AAD4HNT5_9AGAM</name>
<dbReference type="RefSeq" id="XP_041230135.1">
    <property type="nucleotide sequence ID" value="XM_041366379.1"/>
</dbReference>
<dbReference type="AlphaFoldDB" id="A0AAD4HNT5"/>